<comment type="caution">
    <text evidence="2">The sequence shown here is derived from an EMBL/GenBank/DDBJ whole genome shotgun (WGS) entry which is preliminary data.</text>
</comment>
<evidence type="ECO:0000313" key="2">
    <source>
        <dbReference type="EMBL" id="MDT9599294.1"/>
    </source>
</evidence>
<proteinExistence type="predicted"/>
<dbReference type="EMBL" id="JAVUPU010000004">
    <property type="protein sequence ID" value="MDT9599294.1"/>
    <property type="molecule type" value="Genomic_DNA"/>
</dbReference>
<feature type="region of interest" description="Disordered" evidence="1">
    <location>
        <begin position="1"/>
        <end position="87"/>
    </location>
</feature>
<protein>
    <submittedName>
        <fullName evidence="2">Uncharacterized protein</fullName>
    </submittedName>
</protein>
<gene>
    <name evidence="2" type="ORF">RQX22_10065</name>
</gene>
<dbReference type="Proteomes" id="UP001259572">
    <property type="component" value="Unassembled WGS sequence"/>
</dbReference>
<reference evidence="2 3" key="1">
    <citation type="submission" date="2023-05" db="EMBL/GenBank/DDBJ databases">
        <authorList>
            <person name="Guo Y."/>
        </authorList>
    </citation>
    <scope>NUCLEOTIDE SEQUENCE [LARGE SCALE GENOMIC DNA]</scope>
    <source>
        <strain evidence="2 3">GR2756</strain>
    </source>
</reference>
<keyword evidence="3" id="KW-1185">Reference proteome</keyword>
<name>A0ABU3Q7C1_9SPHN</name>
<sequence length="87" mass="9089">MSHENEPGAGNQGQRAAFDRKTGEVHGSGSGAGGENPGEDYDSDVQAGGGRRTTPHEDNEAPGGLRLEDLNDRPSVSKAEPTDYLNP</sequence>
<evidence type="ECO:0000313" key="3">
    <source>
        <dbReference type="Proteomes" id="UP001259572"/>
    </source>
</evidence>
<feature type="compositionally biased region" description="Gly residues" evidence="1">
    <location>
        <begin position="26"/>
        <end position="36"/>
    </location>
</feature>
<evidence type="ECO:0000256" key="1">
    <source>
        <dbReference type="SAM" id="MobiDB-lite"/>
    </source>
</evidence>
<accession>A0ABU3Q7C1</accession>
<dbReference type="RefSeq" id="WP_315726068.1">
    <property type="nucleotide sequence ID" value="NZ_JAVUPU010000004.1"/>
</dbReference>
<organism evidence="2 3">
    <name type="scientific">Sphingosinicella rhizophila</name>
    <dbReference type="NCBI Taxonomy" id="3050082"/>
    <lineage>
        <taxon>Bacteria</taxon>
        <taxon>Pseudomonadati</taxon>
        <taxon>Pseudomonadota</taxon>
        <taxon>Alphaproteobacteria</taxon>
        <taxon>Sphingomonadales</taxon>
        <taxon>Sphingosinicellaceae</taxon>
        <taxon>Sphingosinicella</taxon>
    </lineage>
</organism>